<gene>
    <name evidence="2" type="ORF">GCM10022214_36140</name>
</gene>
<feature type="transmembrane region" description="Helical" evidence="1">
    <location>
        <begin position="428"/>
        <end position="444"/>
    </location>
</feature>
<organism evidence="2 3">
    <name type="scientific">Actinomadura miaoliensis</name>
    <dbReference type="NCBI Taxonomy" id="430685"/>
    <lineage>
        <taxon>Bacteria</taxon>
        <taxon>Bacillati</taxon>
        <taxon>Actinomycetota</taxon>
        <taxon>Actinomycetes</taxon>
        <taxon>Streptosporangiales</taxon>
        <taxon>Thermomonosporaceae</taxon>
        <taxon>Actinomadura</taxon>
    </lineage>
</organism>
<evidence type="ECO:0000256" key="1">
    <source>
        <dbReference type="SAM" id="Phobius"/>
    </source>
</evidence>
<accession>A0ABP7VVT8</accession>
<keyword evidence="1" id="KW-0812">Transmembrane</keyword>
<dbReference type="Proteomes" id="UP001500683">
    <property type="component" value="Unassembled WGS sequence"/>
</dbReference>
<comment type="caution">
    <text evidence="2">The sequence shown here is derived from an EMBL/GenBank/DDBJ whole genome shotgun (WGS) entry which is preliminary data.</text>
</comment>
<keyword evidence="1" id="KW-0472">Membrane</keyword>
<dbReference type="EMBL" id="BAAAZG010000020">
    <property type="protein sequence ID" value="GAA4075644.1"/>
    <property type="molecule type" value="Genomic_DNA"/>
</dbReference>
<keyword evidence="3" id="KW-1185">Reference proteome</keyword>
<evidence type="ECO:0000313" key="3">
    <source>
        <dbReference type="Proteomes" id="UP001500683"/>
    </source>
</evidence>
<feature type="transmembrane region" description="Helical" evidence="1">
    <location>
        <begin position="450"/>
        <end position="471"/>
    </location>
</feature>
<reference evidence="3" key="1">
    <citation type="journal article" date="2019" name="Int. J. Syst. Evol. Microbiol.">
        <title>The Global Catalogue of Microorganisms (GCM) 10K type strain sequencing project: providing services to taxonomists for standard genome sequencing and annotation.</title>
        <authorList>
            <consortium name="The Broad Institute Genomics Platform"/>
            <consortium name="The Broad Institute Genome Sequencing Center for Infectious Disease"/>
            <person name="Wu L."/>
            <person name="Ma J."/>
        </authorList>
    </citation>
    <scope>NUCLEOTIDE SEQUENCE [LARGE SCALE GENOMIC DNA]</scope>
    <source>
        <strain evidence="3">JCM 16702</strain>
    </source>
</reference>
<sequence>MFFDEVGPELYRENAFRITGLAVDATARDIRRRSEELRLKERLGVSQGAGATVLPLSPPPDATVTDQAMQRLRDPARRLEDEFFWFWPSRDGGPDEAIAALRRGDADTAERLWQESSADPATAAHNLAVLAHLRALDRTAEHEHGDGLDPAGRALWAKAFTYWTRVVADPAVWTLVDTRVGQIADPRLTPETATRMRSRLPAALLSINARLAVRAARDGRHDDAAAHVALMRRSGFATATVMDVLARAVEPDTARLRSLGENAERTIDADPARGAEVTARFLEQATSLLGTLRALLDDDDPAIQGAGDEIASRVLRCLVPYARATDDWPTTTGLLERVQPLATTGSVRTRIEENLAAARSNLLFATCWFCKTNPTDEASTHEQKMWGDLQTEYVGPYIRYNWQRIAIGVPRCARCAARHRRTIRTGRWATLLLLAAAVLTLVVLDNSLVLAMVLFGVCMVTWFGSLPVYGLPRGAFQQVMAFDPVRERMSAGWKLGERQGGSQT</sequence>
<name>A0ABP7VVT8_9ACTN</name>
<evidence type="ECO:0000313" key="2">
    <source>
        <dbReference type="EMBL" id="GAA4075644.1"/>
    </source>
</evidence>
<protein>
    <submittedName>
        <fullName evidence="2">Uncharacterized protein</fullName>
    </submittedName>
</protein>
<proteinExistence type="predicted"/>
<keyword evidence="1" id="KW-1133">Transmembrane helix</keyword>